<gene>
    <name evidence="1" type="ORF">ACJDUH_18575</name>
</gene>
<keyword evidence="2" id="KW-1185">Reference proteome</keyword>
<protein>
    <submittedName>
        <fullName evidence="1">Uncharacterized protein</fullName>
    </submittedName>
</protein>
<reference evidence="1 2" key="1">
    <citation type="submission" date="2024-11" db="EMBL/GenBank/DDBJ databases">
        <authorList>
            <person name="Heng Y.C."/>
            <person name="Lim A.C.H."/>
            <person name="Lee J.K.Y."/>
            <person name="Kittelmann S."/>
        </authorList>
    </citation>
    <scope>NUCLEOTIDE SEQUENCE [LARGE SCALE GENOMIC DNA]</scope>
    <source>
        <strain evidence="1 2">WILCCON 0202</strain>
    </source>
</reference>
<evidence type="ECO:0000313" key="2">
    <source>
        <dbReference type="Proteomes" id="UP001623661"/>
    </source>
</evidence>
<dbReference type="EMBL" id="JBJHZY010000006">
    <property type="protein sequence ID" value="MFL0270088.1"/>
    <property type="molecule type" value="Genomic_DNA"/>
</dbReference>
<dbReference type="Proteomes" id="UP001623661">
    <property type="component" value="Unassembled WGS sequence"/>
</dbReference>
<accession>A0ABW8TY67</accession>
<evidence type="ECO:0000313" key="1">
    <source>
        <dbReference type="EMBL" id="MFL0270088.1"/>
    </source>
</evidence>
<proteinExistence type="predicted"/>
<sequence length="53" mass="6049">MTVGNINDSEVFNKAIENTKKIDDIFETTVDMISVEIIDENEDSIIEMDINLE</sequence>
<organism evidence="1 2">
    <name type="scientific">Candidatus Clostridium radicumherbarum</name>
    <dbReference type="NCBI Taxonomy" id="3381662"/>
    <lineage>
        <taxon>Bacteria</taxon>
        <taxon>Bacillati</taxon>
        <taxon>Bacillota</taxon>
        <taxon>Clostridia</taxon>
        <taxon>Eubacteriales</taxon>
        <taxon>Clostridiaceae</taxon>
        <taxon>Clostridium</taxon>
    </lineage>
</organism>
<comment type="caution">
    <text evidence="1">The sequence shown here is derived from an EMBL/GenBank/DDBJ whole genome shotgun (WGS) entry which is preliminary data.</text>
</comment>
<dbReference type="RefSeq" id="WP_406766720.1">
    <property type="nucleotide sequence ID" value="NZ_JBJHZY010000006.1"/>
</dbReference>
<name>A0ABW8TY67_9CLOT</name>